<keyword evidence="3" id="KW-0378">Hydrolase</keyword>
<dbReference type="SUPFAM" id="SSF53092">
    <property type="entry name" value="Creatinase/prolidase N-terminal domain"/>
    <property type="match status" value="2"/>
</dbReference>
<evidence type="ECO:0000259" key="5">
    <source>
        <dbReference type="Pfam" id="PF00557"/>
    </source>
</evidence>
<sequence length="601" mass="65284">MNQSSAERLGKFRQTMKDRGLDAWIGRIVDPHLSEYVPEHWQSVAWLTGFTGSTARLCVTQGAAALLVDSRYWEQAEGELDGAPFEVVRLGAPDAPSQEAWLSQHLTRGRVGLAPELWSESDVRRIRTSLADCGLELALVPDLFDDVWTQGRPARPQTAVTPMTQDSSTVADRLARVREVLRDRASEALCLHSLDDIAWLTGCRAADIKFNPVFLASMIVTDSEALLYTEASRFTPELLGALAAQGIEVRAPESLAGDISALSRDLVFMADPDRLPASIFGLLERVPVEALSPVTLMKSRKSEEELEGIRRAMVSDGVALCEFYALLDERLAEGAVLTESDVANMLDSERAARPDNRGLSFGTISAFGRNAALPHYAPKRETAAVLTDGLLLIDSGGQYEAGTTDITRMTAVGRIDDDMKRDVTLVLKAHIALARAVVPAGVSGSQLDAIARAPLWAKGLDFGHGTGHGVGCRLNVHEGPFHISPRATKTGELGLQAGILVSDEPGLYRPGHRGVRIENLIVARRAASTEFGEFLAFDVATLCPIDLRTVDVSLLTPDEVAWLDDYHGKVLTALQNEALSTRAQAWLKARTVPAFRSRNIV</sequence>
<dbReference type="GO" id="GO:0046872">
    <property type="term" value="F:metal ion binding"/>
    <property type="evidence" value="ECO:0007669"/>
    <property type="project" value="UniProtKB-KW"/>
</dbReference>
<comment type="caution">
    <text evidence="8">The sequence shown here is derived from an EMBL/GenBank/DDBJ whole genome shotgun (WGS) entry which is preliminary data.</text>
</comment>
<proteinExistence type="inferred from homology"/>
<dbReference type="SUPFAM" id="SSF55920">
    <property type="entry name" value="Creatinase/aminopeptidase"/>
    <property type="match status" value="1"/>
</dbReference>
<dbReference type="STRING" id="742823.HMPREF9465_00430"/>
<evidence type="ECO:0000259" key="6">
    <source>
        <dbReference type="Pfam" id="PF01321"/>
    </source>
</evidence>
<dbReference type="Pfam" id="PF01321">
    <property type="entry name" value="Creatinase_N"/>
    <property type="match status" value="1"/>
</dbReference>
<dbReference type="GO" id="GO:0005737">
    <property type="term" value="C:cytoplasm"/>
    <property type="evidence" value="ECO:0007669"/>
    <property type="project" value="UniProtKB-ARBA"/>
</dbReference>
<evidence type="ECO:0000313" key="9">
    <source>
        <dbReference type="Proteomes" id="UP000005835"/>
    </source>
</evidence>
<keyword evidence="4" id="KW-0464">Manganese</keyword>
<dbReference type="Pfam" id="PF16188">
    <property type="entry name" value="Peptidase_M24_C"/>
    <property type="match status" value="1"/>
</dbReference>
<keyword evidence="9" id="KW-1185">Reference proteome</keyword>
<evidence type="ECO:0008006" key="10">
    <source>
        <dbReference type="Google" id="ProtNLM"/>
    </source>
</evidence>
<dbReference type="InterPro" id="IPR000994">
    <property type="entry name" value="Pept_M24"/>
</dbReference>
<dbReference type="InterPro" id="IPR033740">
    <property type="entry name" value="Pept_M24B"/>
</dbReference>
<comment type="similarity">
    <text evidence="1">Belongs to the peptidase M24B family.</text>
</comment>
<dbReference type="EMBL" id="ADMG01000015">
    <property type="protein sequence ID" value="EKB31975.1"/>
    <property type="molecule type" value="Genomic_DNA"/>
</dbReference>
<reference evidence="8 9" key="1">
    <citation type="submission" date="2012-05" db="EMBL/GenBank/DDBJ databases">
        <title>The Genome Sequence of Sutterella wadsworthensis 2_1_59BFAA.</title>
        <authorList>
            <consortium name="The Broad Institute Genome Sequencing Platform"/>
            <person name="Earl A."/>
            <person name="Ward D."/>
            <person name="Feldgarden M."/>
            <person name="Gevers D."/>
            <person name="Daigneault M."/>
            <person name="Strauss J."/>
            <person name="Allen-Vercoe E."/>
            <person name="Walker B."/>
            <person name="Young S.K."/>
            <person name="Zeng Q."/>
            <person name="Gargeya S."/>
            <person name="Fitzgerald M."/>
            <person name="Haas B."/>
            <person name="Abouelleil A."/>
            <person name="Alvarado L."/>
            <person name="Arachchi H.M."/>
            <person name="Berlin A.M."/>
            <person name="Chapman S.B."/>
            <person name="Goldberg J."/>
            <person name="Griggs A."/>
            <person name="Gujja S."/>
            <person name="Hansen M."/>
            <person name="Howarth C."/>
            <person name="Imamovic A."/>
            <person name="Larimer J."/>
            <person name="McCowen C."/>
            <person name="Montmayeur A."/>
            <person name="Murphy C."/>
            <person name="Neiman D."/>
            <person name="Pearson M."/>
            <person name="Priest M."/>
            <person name="Roberts A."/>
            <person name="Saif S."/>
            <person name="Shea T."/>
            <person name="Sisk P."/>
            <person name="Sykes S."/>
            <person name="Wortman J."/>
            <person name="Nusbaum C."/>
            <person name="Birren B."/>
        </authorList>
    </citation>
    <scope>NUCLEOTIDE SEQUENCE [LARGE SCALE GENOMIC DNA]</scope>
    <source>
        <strain evidence="8 9">2_1_59BFAA</strain>
    </source>
</reference>
<dbReference type="CDD" id="cd01085">
    <property type="entry name" value="APP"/>
    <property type="match status" value="1"/>
</dbReference>
<evidence type="ECO:0000259" key="7">
    <source>
        <dbReference type="Pfam" id="PF16188"/>
    </source>
</evidence>
<dbReference type="HOGENOM" id="CLU_011781_2_1_4"/>
<dbReference type="InterPro" id="IPR050422">
    <property type="entry name" value="X-Pro_aminopeptidase_P"/>
</dbReference>
<dbReference type="Gene3D" id="3.90.230.10">
    <property type="entry name" value="Creatinase/methionine aminopeptidase superfamily"/>
    <property type="match status" value="1"/>
</dbReference>
<evidence type="ECO:0000256" key="3">
    <source>
        <dbReference type="ARBA" id="ARBA00022801"/>
    </source>
</evidence>
<gene>
    <name evidence="8" type="ORF">HMPREF9465_00430</name>
</gene>
<dbReference type="OrthoDB" id="9806388at2"/>
<evidence type="ECO:0000256" key="1">
    <source>
        <dbReference type="ARBA" id="ARBA00008766"/>
    </source>
</evidence>
<evidence type="ECO:0000313" key="8">
    <source>
        <dbReference type="EMBL" id="EKB31975.1"/>
    </source>
</evidence>
<evidence type="ECO:0000256" key="4">
    <source>
        <dbReference type="ARBA" id="ARBA00023211"/>
    </source>
</evidence>
<dbReference type="Pfam" id="PF00557">
    <property type="entry name" value="Peptidase_M24"/>
    <property type="match status" value="1"/>
</dbReference>
<dbReference type="AlphaFoldDB" id="K1JK01"/>
<dbReference type="PATRIC" id="fig|742823.3.peg.427"/>
<dbReference type="RefSeq" id="WP_005433688.1">
    <property type="nucleotide sequence ID" value="NZ_JH815514.1"/>
</dbReference>
<dbReference type="PANTHER" id="PTHR43763:SF6">
    <property type="entry name" value="XAA-PRO AMINOPEPTIDASE 1"/>
    <property type="match status" value="1"/>
</dbReference>
<name>K1JK01_9BURK</name>
<keyword evidence="2" id="KW-0479">Metal-binding</keyword>
<dbReference type="eggNOG" id="COG0006">
    <property type="taxonomic scope" value="Bacteria"/>
</dbReference>
<evidence type="ECO:0000256" key="2">
    <source>
        <dbReference type="ARBA" id="ARBA00022723"/>
    </source>
</evidence>
<dbReference type="InterPro" id="IPR029149">
    <property type="entry name" value="Creatin/AminoP/Spt16_N"/>
</dbReference>
<feature type="domain" description="Peptidase M24 C-terminal" evidence="7">
    <location>
        <begin position="533"/>
        <end position="593"/>
    </location>
</feature>
<dbReference type="InterPro" id="IPR000587">
    <property type="entry name" value="Creatinase_N"/>
</dbReference>
<dbReference type="Gene3D" id="3.40.350.10">
    <property type="entry name" value="Creatinase/prolidase N-terminal domain"/>
    <property type="match status" value="2"/>
</dbReference>
<dbReference type="Proteomes" id="UP000005835">
    <property type="component" value="Unassembled WGS sequence"/>
</dbReference>
<feature type="domain" description="Peptidase M24" evidence="5">
    <location>
        <begin position="307"/>
        <end position="523"/>
    </location>
</feature>
<dbReference type="FunFam" id="3.90.230.10:FF:000007">
    <property type="entry name" value="Xaa-Pro aminopeptidase P"/>
    <property type="match status" value="1"/>
</dbReference>
<feature type="domain" description="Creatinase N-terminal" evidence="6">
    <location>
        <begin position="8"/>
        <end position="133"/>
    </location>
</feature>
<dbReference type="PANTHER" id="PTHR43763">
    <property type="entry name" value="XAA-PRO AMINOPEPTIDASE 1"/>
    <property type="match status" value="1"/>
</dbReference>
<dbReference type="InterPro" id="IPR032416">
    <property type="entry name" value="Peptidase_M24_C"/>
</dbReference>
<protein>
    <recommendedName>
        <fullName evidence="10">Xaa-Pro aminopeptidase</fullName>
    </recommendedName>
</protein>
<accession>K1JK01</accession>
<dbReference type="Pfam" id="PF16189">
    <property type="entry name" value="Creatinase_N_2"/>
    <property type="match status" value="1"/>
</dbReference>
<dbReference type="GO" id="GO:0070006">
    <property type="term" value="F:metalloaminopeptidase activity"/>
    <property type="evidence" value="ECO:0007669"/>
    <property type="project" value="InterPro"/>
</dbReference>
<dbReference type="InterPro" id="IPR036005">
    <property type="entry name" value="Creatinase/aminopeptidase-like"/>
</dbReference>
<organism evidence="8 9">
    <name type="scientific">Sutterella wadsworthensis 2_1_59BFAA</name>
    <dbReference type="NCBI Taxonomy" id="742823"/>
    <lineage>
        <taxon>Bacteria</taxon>
        <taxon>Pseudomonadati</taxon>
        <taxon>Pseudomonadota</taxon>
        <taxon>Betaproteobacteria</taxon>
        <taxon>Burkholderiales</taxon>
        <taxon>Sutterellaceae</taxon>
        <taxon>Sutterella</taxon>
    </lineage>
</organism>